<reference evidence="2" key="1">
    <citation type="journal article" date="2019" name="Plant J.">
        <title>Chlorella vulgaris genome assembly and annotation reveals the molecular basis for metabolic acclimation to high light conditions.</title>
        <authorList>
            <person name="Cecchin M."/>
            <person name="Marcolungo L."/>
            <person name="Rossato M."/>
            <person name="Girolomoni L."/>
            <person name="Cosentino E."/>
            <person name="Cuine S."/>
            <person name="Li-Beisson Y."/>
            <person name="Delledonne M."/>
            <person name="Ballottari M."/>
        </authorList>
    </citation>
    <scope>NUCLEOTIDE SEQUENCE</scope>
    <source>
        <strain evidence="2">211/11P</strain>
    </source>
</reference>
<comment type="caution">
    <text evidence="2">The sequence shown here is derived from an EMBL/GenBank/DDBJ whole genome shotgun (WGS) entry which is preliminary data.</text>
</comment>
<dbReference type="CDD" id="cd00030">
    <property type="entry name" value="C2"/>
    <property type="match status" value="1"/>
</dbReference>
<organism evidence="2 3">
    <name type="scientific">Chlorella vulgaris</name>
    <name type="common">Green alga</name>
    <dbReference type="NCBI Taxonomy" id="3077"/>
    <lineage>
        <taxon>Eukaryota</taxon>
        <taxon>Viridiplantae</taxon>
        <taxon>Chlorophyta</taxon>
        <taxon>core chlorophytes</taxon>
        <taxon>Trebouxiophyceae</taxon>
        <taxon>Chlorellales</taxon>
        <taxon>Chlorellaceae</taxon>
        <taxon>Chlorella clade</taxon>
        <taxon>Chlorella</taxon>
    </lineage>
</organism>
<proteinExistence type="predicted"/>
<dbReference type="InterPro" id="IPR002921">
    <property type="entry name" value="Fungal_lipase-type"/>
</dbReference>
<keyword evidence="3" id="KW-1185">Reference proteome</keyword>
<sequence>MASLGRCTRLAECLEGNGLQSNAQRCHRNWLRRQVPPRTAAFPLIRHLSDRTAQRNIRALAAAAENNEVAVAAVEEGRQAAATLAESLSVDDPADDPSTAFDWQLCLVLAGCAFEAYNDIEKEAPATIKMTSMGGVQTSFVDESFLQAKFDGILEVTVVGGKGLPVGDWWPGARSDPYVVLNIGDSAAATSVVKQTLEPQWGETYFLYVSDLAKQRLTVRVLDADTGKADDLLGSTMRGLQDIADGQVHCLELPLRGPRIDAGTLSLRVRFMSFADGLLAEEAAANQMGDPVLGSPPQTILTSEWRSLQKEVLDPSYPVFHPACYMEHPDTDTQVWIFWSPETRGVCVSFRGTEQAKWKDILTDLSLVPSSLEPEGVTDPGQQAWKRWDAGSAPDTSPAPNLEAAVAAMKTRRQEFRSSLVKGLQGVFERKKEEQQQLSAQGKDEPVVWVHHGFLDAYAAVRSEVLRLLETVLGSEEEGDQPWTLYVTGHSLGGALSTLCTYDCARRTWRNNVARPNIVHYNFGSPRVGNRAFAEDFDRLVPNTWRVANSKDAVALVPRMLGYCHVGHKAQLGADGQLDVMRNSSKAPGEGAEMGNVALAAAVNLPMLTELLLDKQQAAVDSASVDGDSNNPVADALQQTKPLLVGAATAVASAAIALAGSQPQLQQQLQEDAARDKQDAPASVVATANAVAEAHTPEEVMGMLEEEIRAMIALLDGSALDDHLEPLYLSSIAAAIKKLRELRER</sequence>
<feature type="domain" description="C2" evidence="1">
    <location>
        <begin position="132"/>
        <end position="253"/>
    </location>
</feature>
<dbReference type="Gene3D" id="2.60.40.150">
    <property type="entry name" value="C2 domain"/>
    <property type="match status" value="1"/>
</dbReference>
<dbReference type="SUPFAM" id="SSF53474">
    <property type="entry name" value="alpha/beta-Hydrolases"/>
    <property type="match status" value="1"/>
</dbReference>
<evidence type="ECO:0000313" key="2">
    <source>
        <dbReference type="EMBL" id="KAI3430989.1"/>
    </source>
</evidence>
<dbReference type="SUPFAM" id="SSF49562">
    <property type="entry name" value="C2 domain (Calcium/lipid-binding domain, CaLB)"/>
    <property type="match status" value="1"/>
</dbReference>
<dbReference type="CDD" id="cd00519">
    <property type="entry name" value="Lipase_3"/>
    <property type="match status" value="1"/>
</dbReference>
<dbReference type="PROSITE" id="PS50004">
    <property type="entry name" value="C2"/>
    <property type="match status" value="1"/>
</dbReference>
<dbReference type="PANTHER" id="PTHR47759">
    <property type="entry name" value="OS04G0509100 PROTEIN"/>
    <property type="match status" value="1"/>
</dbReference>
<protein>
    <recommendedName>
        <fullName evidence="1">C2 domain-containing protein</fullName>
    </recommendedName>
</protein>
<evidence type="ECO:0000313" key="3">
    <source>
        <dbReference type="Proteomes" id="UP001055712"/>
    </source>
</evidence>
<dbReference type="Proteomes" id="UP001055712">
    <property type="component" value="Unassembled WGS sequence"/>
</dbReference>
<dbReference type="InterPro" id="IPR029058">
    <property type="entry name" value="AB_hydrolase_fold"/>
</dbReference>
<dbReference type="Pfam" id="PF01764">
    <property type="entry name" value="Lipase_3"/>
    <property type="match status" value="1"/>
</dbReference>
<dbReference type="InterPro" id="IPR000008">
    <property type="entry name" value="C2_dom"/>
</dbReference>
<dbReference type="OrthoDB" id="430884at2759"/>
<name>A0A9D4TPP4_CHLVU</name>
<accession>A0A9D4TPP4</accession>
<dbReference type="AlphaFoldDB" id="A0A9D4TPP4"/>
<dbReference type="EMBL" id="SIDB01000007">
    <property type="protein sequence ID" value="KAI3430989.1"/>
    <property type="molecule type" value="Genomic_DNA"/>
</dbReference>
<dbReference type="PANTHER" id="PTHR47759:SF2">
    <property type="entry name" value="TRIGLYCERIDE LIPASE"/>
    <property type="match status" value="1"/>
</dbReference>
<dbReference type="SMART" id="SM00239">
    <property type="entry name" value="C2"/>
    <property type="match status" value="1"/>
</dbReference>
<dbReference type="GO" id="GO:0006629">
    <property type="term" value="P:lipid metabolic process"/>
    <property type="evidence" value="ECO:0007669"/>
    <property type="project" value="InterPro"/>
</dbReference>
<reference evidence="2" key="2">
    <citation type="submission" date="2020-11" db="EMBL/GenBank/DDBJ databases">
        <authorList>
            <person name="Cecchin M."/>
            <person name="Marcolungo L."/>
            <person name="Rossato M."/>
            <person name="Girolomoni L."/>
            <person name="Cosentino E."/>
            <person name="Cuine S."/>
            <person name="Li-Beisson Y."/>
            <person name="Delledonne M."/>
            <person name="Ballottari M."/>
        </authorList>
    </citation>
    <scope>NUCLEOTIDE SEQUENCE</scope>
    <source>
        <strain evidence="2">211/11P</strain>
        <tissue evidence="2">Whole cell</tissue>
    </source>
</reference>
<evidence type="ECO:0000259" key="1">
    <source>
        <dbReference type="PROSITE" id="PS50004"/>
    </source>
</evidence>
<dbReference type="Gene3D" id="3.40.50.1820">
    <property type="entry name" value="alpha/beta hydrolase"/>
    <property type="match status" value="1"/>
</dbReference>
<gene>
    <name evidence="2" type="ORF">D9Q98_009392</name>
</gene>
<dbReference type="Pfam" id="PF00168">
    <property type="entry name" value="C2"/>
    <property type="match status" value="1"/>
</dbReference>
<dbReference type="InterPro" id="IPR035892">
    <property type="entry name" value="C2_domain_sf"/>
</dbReference>